<dbReference type="PROSITE" id="PS51257">
    <property type="entry name" value="PROKAR_LIPOPROTEIN"/>
    <property type="match status" value="1"/>
</dbReference>
<dbReference type="Proteomes" id="UP000003112">
    <property type="component" value="Unassembled WGS sequence"/>
</dbReference>
<reference evidence="2 3" key="1">
    <citation type="submission" date="2010-10" db="EMBL/GenBank/DDBJ databases">
        <authorList>
            <person name="Muzny D."/>
            <person name="Qin X."/>
            <person name="Deng J."/>
            <person name="Jiang H."/>
            <person name="Liu Y."/>
            <person name="Qu J."/>
            <person name="Song X.-Z."/>
            <person name="Zhang L."/>
            <person name="Thornton R."/>
            <person name="Coyle M."/>
            <person name="Francisco L."/>
            <person name="Jackson L."/>
            <person name="Javaid M."/>
            <person name="Korchina V."/>
            <person name="Kovar C."/>
            <person name="Mata R."/>
            <person name="Mathew T."/>
            <person name="Ngo R."/>
            <person name="Nguyen L."/>
            <person name="Nguyen N."/>
            <person name="Okwuonu G."/>
            <person name="Ongeri F."/>
            <person name="Pham C."/>
            <person name="Simmons D."/>
            <person name="Wilczek-Boney K."/>
            <person name="Hale W."/>
            <person name="Jakkamsetti A."/>
            <person name="Pham P."/>
            <person name="Ruth R."/>
            <person name="San Lucas F."/>
            <person name="Warren J."/>
            <person name="Zhang J."/>
            <person name="Zhao Z."/>
            <person name="Zhou C."/>
            <person name="Zhu D."/>
            <person name="Lee S."/>
            <person name="Bess C."/>
            <person name="Blankenburg K."/>
            <person name="Forbes L."/>
            <person name="Fu Q."/>
            <person name="Gubbala S."/>
            <person name="Hirani K."/>
            <person name="Jayaseelan J.C."/>
            <person name="Lara F."/>
            <person name="Munidasa M."/>
            <person name="Palculict T."/>
            <person name="Patil S."/>
            <person name="Pu L.-L."/>
            <person name="Saada N."/>
            <person name="Tang L."/>
            <person name="Weissenberger G."/>
            <person name="Zhu Y."/>
            <person name="Hemphill L."/>
            <person name="Shang Y."/>
            <person name="Youmans B."/>
            <person name="Ayvaz T."/>
            <person name="Ross M."/>
            <person name="Santibanez J."/>
            <person name="Aqrawi P."/>
            <person name="Gross S."/>
            <person name="Joshi V."/>
            <person name="Fowler G."/>
            <person name="Nazareth L."/>
            <person name="Reid J."/>
            <person name="Worley K."/>
            <person name="Petrosino J."/>
            <person name="Highlander S."/>
            <person name="Gibbs R."/>
        </authorList>
    </citation>
    <scope>NUCLEOTIDE SEQUENCE [LARGE SCALE GENOMIC DNA]</scope>
    <source>
        <strain evidence="2 3">ATCC 33574</strain>
    </source>
</reference>
<evidence type="ECO:0000313" key="3">
    <source>
        <dbReference type="Proteomes" id="UP000003112"/>
    </source>
</evidence>
<keyword evidence="3" id="KW-1185">Reference proteome</keyword>
<gene>
    <name evidence="2" type="ORF">HMPREF6485_2861</name>
</gene>
<dbReference type="eggNOG" id="ENOG5032ETX">
    <property type="taxonomic scope" value="Bacteria"/>
</dbReference>
<evidence type="ECO:0000313" key="2">
    <source>
        <dbReference type="EMBL" id="EFU29230.1"/>
    </source>
</evidence>
<dbReference type="STRING" id="873513.HMPREF6485_2861"/>
<feature type="signal peptide" evidence="1">
    <location>
        <begin position="1"/>
        <end position="28"/>
    </location>
</feature>
<sequence length="340" mass="38576">MKMKRNVLKSALTLLCAALFAVSFSACSNDPDTPVNENDKKLHEDPAKVTIELVECHMHGSWNKIETNGGPHQNPESKAKYLKRIQEITYEVKPGKGWTLAEGSRDKFYVIKAEDYGKPGDPNPAPIYLMFIKYYNNKGELMNNQFVENGQDAIHQHFFTVTNIKSLLTEQPEADTETTNYIEYKYVDTTPWNETFHSGKAQLTGKTNPIGLKGAIRFLKDRVTMDLKIRLYHGYQGKKDAKSGTFSPFYKPSALQIQRGTWDININVPVVVYASRADEIAELDENMDFDKIPENSLSEGSNKFLQAIMKAFGISWKEALMDYHKVYYTAGDTESGAIWL</sequence>
<evidence type="ECO:0008006" key="4">
    <source>
        <dbReference type="Google" id="ProtNLM"/>
    </source>
</evidence>
<feature type="chain" id="PRO_5003205413" description="Lipoprotein" evidence="1">
    <location>
        <begin position="29"/>
        <end position="340"/>
    </location>
</feature>
<proteinExistence type="predicted"/>
<dbReference type="AlphaFoldDB" id="E6KB74"/>
<name>E6KB74_9BACT</name>
<dbReference type="HOGENOM" id="CLU_076529_0_0_10"/>
<keyword evidence="1" id="KW-0732">Signal</keyword>
<dbReference type="EMBL" id="AEPD01000052">
    <property type="protein sequence ID" value="EFU29230.1"/>
    <property type="molecule type" value="Genomic_DNA"/>
</dbReference>
<evidence type="ECO:0000256" key="1">
    <source>
        <dbReference type="SAM" id="SignalP"/>
    </source>
</evidence>
<comment type="caution">
    <text evidence="2">The sequence shown here is derived from an EMBL/GenBank/DDBJ whole genome shotgun (WGS) entry which is preliminary data.</text>
</comment>
<accession>E6KB74</accession>
<organism evidence="2 3">
    <name type="scientific">Segatella buccae ATCC 33574</name>
    <dbReference type="NCBI Taxonomy" id="873513"/>
    <lineage>
        <taxon>Bacteria</taxon>
        <taxon>Pseudomonadati</taxon>
        <taxon>Bacteroidota</taxon>
        <taxon>Bacteroidia</taxon>
        <taxon>Bacteroidales</taxon>
        <taxon>Prevotellaceae</taxon>
        <taxon>Segatella</taxon>
    </lineage>
</organism>
<protein>
    <recommendedName>
        <fullName evidence="4">Lipoprotein</fullName>
    </recommendedName>
</protein>